<accession>A0A5M9K8T9</accession>
<evidence type="ECO:0000256" key="1">
    <source>
        <dbReference type="SAM" id="MobiDB-lite"/>
    </source>
</evidence>
<sequence>MPACHIVNHGMHVTHFTSEFSHPPPRTFFLSRSSTPSTTTTTSTPSPNRKNGRRKASPHRPRRRSQQRTRMFMKTSQTNLPVSPLGGSSLSQSCEK</sequence>
<evidence type="ECO:0000313" key="3">
    <source>
        <dbReference type="Proteomes" id="UP000322873"/>
    </source>
</evidence>
<reference evidence="2 3" key="1">
    <citation type="submission" date="2019-06" db="EMBL/GenBank/DDBJ databases">
        <title>Genome Sequence of the Brown Rot Fungal Pathogen Monilinia fructicola.</title>
        <authorList>
            <person name="De Miccolis Angelini R.M."/>
            <person name="Landi L."/>
            <person name="Abate D."/>
            <person name="Pollastro S."/>
            <person name="Romanazzi G."/>
            <person name="Faretra F."/>
        </authorList>
    </citation>
    <scope>NUCLEOTIDE SEQUENCE [LARGE SCALE GENOMIC DNA]</scope>
    <source>
        <strain evidence="2 3">Mfrc123</strain>
    </source>
</reference>
<comment type="caution">
    <text evidence="2">The sequence shown here is derived from an EMBL/GenBank/DDBJ whole genome shotgun (WGS) entry which is preliminary data.</text>
</comment>
<feature type="compositionally biased region" description="Low complexity" evidence="1">
    <location>
        <begin position="80"/>
        <end position="96"/>
    </location>
</feature>
<keyword evidence="3" id="KW-1185">Reference proteome</keyword>
<name>A0A5M9K8T9_MONFR</name>
<evidence type="ECO:0000313" key="2">
    <source>
        <dbReference type="EMBL" id="KAA8577297.1"/>
    </source>
</evidence>
<feature type="compositionally biased region" description="Basic residues" evidence="1">
    <location>
        <begin position="50"/>
        <end position="67"/>
    </location>
</feature>
<proteinExistence type="predicted"/>
<organism evidence="2 3">
    <name type="scientific">Monilinia fructicola</name>
    <name type="common">Brown rot fungus</name>
    <name type="synonym">Ciboria fructicola</name>
    <dbReference type="NCBI Taxonomy" id="38448"/>
    <lineage>
        <taxon>Eukaryota</taxon>
        <taxon>Fungi</taxon>
        <taxon>Dikarya</taxon>
        <taxon>Ascomycota</taxon>
        <taxon>Pezizomycotina</taxon>
        <taxon>Leotiomycetes</taxon>
        <taxon>Helotiales</taxon>
        <taxon>Sclerotiniaceae</taxon>
        <taxon>Monilinia</taxon>
    </lineage>
</organism>
<dbReference type="EMBL" id="VICG01000001">
    <property type="protein sequence ID" value="KAA8577297.1"/>
    <property type="molecule type" value="Genomic_DNA"/>
</dbReference>
<feature type="compositionally biased region" description="Low complexity" evidence="1">
    <location>
        <begin position="33"/>
        <end position="47"/>
    </location>
</feature>
<protein>
    <submittedName>
        <fullName evidence="2">Uncharacterized protein</fullName>
    </submittedName>
</protein>
<dbReference type="AlphaFoldDB" id="A0A5M9K8T9"/>
<gene>
    <name evidence="2" type="ORF">EYC84_007269</name>
</gene>
<dbReference type="Proteomes" id="UP000322873">
    <property type="component" value="Unassembled WGS sequence"/>
</dbReference>
<feature type="region of interest" description="Disordered" evidence="1">
    <location>
        <begin position="18"/>
        <end position="96"/>
    </location>
</feature>